<protein>
    <submittedName>
        <fullName evidence="9">Oligopeptide transporter</fullName>
    </submittedName>
</protein>
<feature type="region of interest" description="Disordered" evidence="7">
    <location>
        <begin position="1"/>
        <end position="42"/>
    </location>
</feature>
<dbReference type="GO" id="GO:0035673">
    <property type="term" value="F:oligopeptide transmembrane transporter activity"/>
    <property type="evidence" value="ECO:0007669"/>
    <property type="project" value="InterPro"/>
</dbReference>
<evidence type="ECO:0000256" key="8">
    <source>
        <dbReference type="SAM" id="Phobius"/>
    </source>
</evidence>
<keyword evidence="3" id="KW-0813">Transport</keyword>
<feature type="transmembrane region" description="Helical" evidence="8">
    <location>
        <begin position="701"/>
        <end position="723"/>
    </location>
</feature>
<dbReference type="GO" id="GO:0000329">
    <property type="term" value="C:fungal-type vacuole membrane"/>
    <property type="evidence" value="ECO:0007669"/>
    <property type="project" value="TreeGrafter"/>
</dbReference>
<dbReference type="STRING" id="1081109.A0A167XLV9"/>
<feature type="transmembrane region" description="Helical" evidence="8">
    <location>
        <begin position="440"/>
        <end position="460"/>
    </location>
</feature>
<evidence type="ECO:0000256" key="4">
    <source>
        <dbReference type="ARBA" id="ARBA00022692"/>
    </source>
</evidence>
<evidence type="ECO:0000313" key="9">
    <source>
        <dbReference type="EMBL" id="KZZ90246.1"/>
    </source>
</evidence>
<evidence type="ECO:0000256" key="7">
    <source>
        <dbReference type="SAM" id="MobiDB-lite"/>
    </source>
</evidence>
<organism evidence="9 10">
    <name type="scientific">Moelleriella libera RCEF 2490</name>
    <dbReference type="NCBI Taxonomy" id="1081109"/>
    <lineage>
        <taxon>Eukaryota</taxon>
        <taxon>Fungi</taxon>
        <taxon>Dikarya</taxon>
        <taxon>Ascomycota</taxon>
        <taxon>Pezizomycotina</taxon>
        <taxon>Sordariomycetes</taxon>
        <taxon>Hypocreomycetidae</taxon>
        <taxon>Hypocreales</taxon>
        <taxon>Clavicipitaceae</taxon>
        <taxon>Moelleriella</taxon>
    </lineage>
</organism>
<dbReference type="InterPro" id="IPR004813">
    <property type="entry name" value="OPT"/>
</dbReference>
<name>A0A167XLV9_9HYPO</name>
<keyword evidence="5 8" id="KW-1133">Transmembrane helix</keyword>
<proteinExistence type="inferred from homology"/>
<dbReference type="Proteomes" id="UP000078544">
    <property type="component" value="Unassembled WGS sequence"/>
</dbReference>
<evidence type="ECO:0000256" key="1">
    <source>
        <dbReference type="ARBA" id="ARBA00004141"/>
    </source>
</evidence>
<reference evidence="9 10" key="1">
    <citation type="journal article" date="2016" name="Genome Biol. Evol.">
        <title>Divergent and convergent evolution of fungal pathogenicity.</title>
        <authorList>
            <person name="Shang Y."/>
            <person name="Xiao G."/>
            <person name="Zheng P."/>
            <person name="Cen K."/>
            <person name="Zhan S."/>
            <person name="Wang C."/>
        </authorList>
    </citation>
    <scope>NUCLEOTIDE SEQUENCE [LARGE SCALE GENOMIC DNA]</scope>
    <source>
        <strain evidence="9 10">RCEF 2490</strain>
    </source>
</reference>
<feature type="transmembrane region" description="Helical" evidence="8">
    <location>
        <begin position="360"/>
        <end position="384"/>
    </location>
</feature>
<evidence type="ECO:0000256" key="5">
    <source>
        <dbReference type="ARBA" id="ARBA00022989"/>
    </source>
</evidence>
<keyword evidence="10" id="KW-1185">Reference proteome</keyword>
<keyword evidence="6 8" id="KW-0472">Membrane</keyword>
<dbReference type="Pfam" id="PF03169">
    <property type="entry name" value="OPT"/>
    <property type="match status" value="1"/>
</dbReference>
<dbReference type="AlphaFoldDB" id="A0A167XLV9"/>
<feature type="transmembrane region" description="Helical" evidence="8">
    <location>
        <begin position="289"/>
        <end position="315"/>
    </location>
</feature>
<accession>A0A167XLV9</accession>
<gene>
    <name evidence="9" type="ORF">AAL_07347</name>
</gene>
<dbReference type="EMBL" id="AZGY01000022">
    <property type="protein sequence ID" value="KZZ90246.1"/>
    <property type="molecule type" value="Genomic_DNA"/>
</dbReference>
<sequence length="743" mass="79039">MGVASYPSGRDGSVHSHSERRTSTTAASDSMQKPEADDEDTNLDLFSTFPPLRDVDAEESPFSVRAVLVGTMLGSLVNASNVYLGLKTGFTSGTTMFGAIFGYGFIAIMIRIAPEVPCIGTRFGPQENSIIQAAAAGAGGMSGVFVAGLPAMYRLGLMSHDPISDFPRILNITIICALFGLFAAVPLRKFFIINVARELGLVFPSATATALAIRSMHAAGPGGADAVKRVKALLSSFACSCIHIVVSQYASGILHEWHIFTWIYSGSGYTNRALEIENWGWYIQLTPGFFGSGILVGVNTALSWWLGTVLAWGLIGPLLVHYGECVGVQAGEGKWAPLVSFDVLSNITEENFKPSPRYWMLWPGVLVLLVYSMVEFLLHVGVIWSGTKYLFRSMASSANGALRARGRNLAVLEKQAARLDEDSNSLQDFATPDQQVPTRVWLTGTILMLAVSCLVCHLQFQMSAELAVLACVLGMVFAFLSIHGCAVTDTPPITASAKASQLVYGGITKGDYSVPDAQRINLIAGSIASGCADVATSLVADFRVGFLLGTSPRHQFYAQACGALVSVFLAPGVFVLFMAAYPCIWSPGVSTEDALRCPFKAPSVAAWQAVAQAFTAPKIPIPLSCTIFSTAVGVLAALQAILKSFYLVGPRERYRQWLPNWMAVGVAWILGVDSGCANAILFGSITGWCWNKFFAKNYGTYGFAVAAGLMAGEGTGGVINAALTLAGVDGKTKGTSIGLPGQY</sequence>
<comment type="caution">
    <text evidence="9">The sequence shown here is derived from an EMBL/GenBank/DDBJ whole genome shotgun (WGS) entry which is preliminary data.</text>
</comment>
<dbReference type="PANTHER" id="PTHR31645">
    <property type="entry name" value="OLIGOPEPTIDE TRANSPORTER YGL114W-RELATED"/>
    <property type="match status" value="1"/>
</dbReference>
<comment type="subcellular location">
    <subcellularLocation>
        <location evidence="1">Membrane</location>
        <topology evidence="1">Multi-pass membrane protein</topology>
    </subcellularLocation>
</comment>
<dbReference type="InterPro" id="IPR045035">
    <property type="entry name" value="YSL-like"/>
</dbReference>
<evidence type="ECO:0000313" key="10">
    <source>
        <dbReference type="Proteomes" id="UP000078544"/>
    </source>
</evidence>
<dbReference type="OrthoDB" id="77405at2759"/>
<feature type="compositionally biased region" description="Basic and acidic residues" evidence="7">
    <location>
        <begin position="12"/>
        <end position="22"/>
    </location>
</feature>
<feature type="transmembrane region" description="Helical" evidence="8">
    <location>
        <begin position="661"/>
        <end position="681"/>
    </location>
</feature>
<dbReference type="NCBIfam" id="TIGR00728">
    <property type="entry name" value="OPT_sfam"/>
    <property type="match status" value="1"/>
</dbReference>
<feature type="transmembrane region" description="Helical" evidence="8">
    <location>
        <begin position="130"/>
        <end position="149"/>
    </location>
</feature>
<evidence type="ECO:0000256" key="6">
    <source>
        <dbReference type="ARBA" id="ARBA00023136"/>
    </source>
</evidence>
<feature type="transmembrane region" description="Helical" evidence="8">
    <location>
        <begin position="627"/>
        <end position="649"/>
    </location>
</feature>
<comment type="similarity">
    <text evidence="2">Belongs to the oligopeptide OPT transporter family.</text>
</comment>
<feature type="transmembrane region" description="Helical" evidence="8">
    <location>
        <begin position="466"/>
        <end position="488"/>
    </location>
</feature>
<evidence type="ECO:0000256" key="2">
    <source>
        <dbReference type="ARBA" id="ARBA00008807"/>
    </source>
</evidence>
<evidence type="ECO:0000256" key="3">
    <source>
        <dbReference type="ARBA" id="ARBA00022448"/>
    </source>
</evidence>
<feature type="transmembrane region" description="Helical" evidence="8">
    <location>
        <begin position="90"/>
        <end position="110"/>
    </location>
</feature>
<keyword evidence="4 8" id="KW-0812">Transmembrane</keyword>
<dbReference type="PANTHER" id="PTHR31645:SF3">
    <property type="entry name" value="OLIGOPEPTIDE TRANSPORTER"/>
    <property type="match status" value="1"/>
</dbReference>
<feature type="transmembrane region" description="Helical" evidence="8">
    <location>
        <begin position="556"/>
        <end position="581"/>
    </location>
</feature>
<feature type="transmembrane region" description="Helical" evidence="8">
    <location>
        <begin position="169"/>
        <end position="187"/>
    </location>
</feature>